<proteinExistence type="inferred from homology"/>
<dbReference type="InterPro" id="IPR000531">
    <property type="entry name" value="Beta-barrel_TonB"/>
</dbReference>
<keyword evidence="4" id="KW-0998">Cell outer membrane</keyword>
<gene>
    <name evidence="9" type="ORF">A0U91_07280</name>
</gene>
<evidence type="ECO:0000256" key="3">
    <source>
        <dbReference type="ARBA" id="ARBA00023136"/>
    </source>
</evidence>
<comment type="subcellular location">
    <subcellularLocation>
        <location evidence="1 5">Cell outer membrane</location>
    </subcellularLocation>
</comment>
<evidence type="ECO:0000256" key="1">
    <source>
        <dbReference type="ARBA" id="ARBA00004442"/>
    </source>
</evidence>
<dbReference type="PROSITE" id="PS00430">
    <property type="entry name" value="TONB_DEPENDENT_REC_1"/>
    <property type="match status" value="1"/>
</dbReference>
<dbReference type="InterPro" id="IPR036942">
    <property type="entry name" value="Beta-barrel_TonB_sf"/>
</dbReference>
<dbReference type="Pfam" id="PF07715">
    <property type="entry name" value="Plug"/>
    <property type="match status" value="1"/>
</dbReference>
<evidence type="ECO:0008006" key="11">
    <source>
        <dbReference type="Google" id="ProtNLM"/>
    </source>
</evidence>
<dbReference type="RefSeq" id="WP_077930608.1">
    <property type="nucleotide sequence ID" value="NZ_CP014687.1"/>
</dbReference>
<feature type="signal peptide" evidence="6">
    <location>
        <begin position="1"/>
        <end position="22"/>
    </location>
</feature>
<dbReference type="GO" id="GO:0009279">
    <property type="term" value="C:cell outer membrane"/>
    <property type="evidence" value="ECO:0007669"/>
    <property type="project" value="UniProtKB-SubCell"/>
</dbReference>
<sequence>MIKKNLALGVLASLDLTGSAYAATTSTTTQTKAAEAESVLVSGSVTTGIGALSNNTRRHSTTHVEVVSAKELMATGQTNVIAALAQMAPAINSPPAGGIGSNNVARLMILRNLGPDETLVLVNGKRRHLGANFNFNTGPATGSQPTDISLIPISAIDHVEIIMDGATALYGQEAIGGAVNIVLKSTPGKGSVNLQDSGYYAGDGVGIDGYGDYNFALGHHGGFLDLATQITHQQPTNRSGLNTSQKYFSLPDGSLDPREQKIGNDVNRIQGISRSLSELFSANGSLPVTDKISLYTTTTYSHRDVDAPGFFRTANNDANVRAIFPNGFSPHLTTEENDFQVNGGIRGRDLYGWNWDAYVLYGRDQLRYGAYDTISPTYGLNSQTKFYNGTNIASDLTAGFKMSRDIPSSILAKPLGVELGGEYRHDTFQMTQGDTQSWGDGGVAILDGPNAGKAAAPGASAYSGTPPSAAGNHYRDIFDGHVNLDLWATKKWEWTLGGHATNYSDTITAFTGSIGTRYNFNKRWALRANINTGYRPPTLAGLYYSTIFSTPGYQSAYASSVSQIARLLGAEGRKGEYSRSYSVGIDATPVDNFHITANLYRIGINDRLESTSNFGGTSIEGLLESAGISGVRYVQYYTNPVDTVTNGGDVNATYLLNLPQGHSLQFGVNVNIADTQISRYRKTPSILAAYGQDYYNKFSQNDLLHTSPKNRETLSLVWHKGRYTLTIQEQRYGSVTFIVSPSQPSSTWTKVRPQWNTDINLDVGITERAHVTVGANNLFDKYPTQVSRAAAAPTGSYRYATYSPSGFMGGYYYVRGSFNF</sequence>
<organism evidence="9 10">
    <name type="scientific">Acetobacter persici</name>
    <dbReference type="NCBI Taxonomy" id="1076596"/>
    <lineage>
        <taxon>Bacteria</taxon>
        <taxon>Pseudomonadati</taxon>
        <taxon>Pseudomonadota</taxon>
        <taxon>Alphaproteobacteria</taxon>
        <taxon>Acetobacterales</taxon>
        <taxon>Acetobacteraceae</taxon>
        <taxon>Acetobacter</taxon>
    </lineage>
</organism>
<keyword evidence="3 5" id="KW-0472">Membrane</keyword>
<dbReference type="AlphaFoldDB" id="A0A1U9LE87"/>
<dbReference type="PANTHER" id="PTHR47234">
    <property type="match status" value="1"/>
</dbReference>
<evidence type="ECO:0000256" key="4">
    <source>
        <dbReference type="ARBA" id="ARBA00023237"/>
    </source>
</evidence>
<dbReference type="PANTHER" id="PTHR47234:SF3">
    <property type="entry name" value="SECRETIN_TONB SHORT N-TERMINAL DOMAIN-CONTAINING PROTEIN"/>
    <property type="match status" value="1"/>
</dbReference>
<evidence type="ECO:0000256" key="5">
    <source>
        <dbReference type="RuleBase" id="RU003357"/>
    </source>
</evidence>
<evidence type="ECO:0000259" key="7">
    <source>
        <dbReference type="Pfam" id="PF00593"/>
    </source>
</evidence>
<evidence type="ECO:0000256" key="2">
    <source>
        <dbReference type="ARBA" id="ARBA00022729"/>
    </source>
</evidence>
<reference evidence="9 10" key="1">
    <citation type="submission" date="2016-03" db="EMBL/GenBank/DDBJ databases">
        <title>Acetic acid bacteria sequencing.</title>
        <authorList>
            <person name="Brandt J."/>
            <person name="Jakob F."/>
            <person name="Vogel R.F."/>
        </authorList>
    </citation>
    <scope>NUCLEOTIDE SEQUENCE [LARGE SCALE GENOMIC DNA]</scope>
    <source>
        <strain evidence="9 10">TMW2.1084</strain>
    </source>
</reference>
<dbReference type="EMBL" id="CP014687">
    <property type="protein sequence ID" value="AQT04764.1"/>
    <property type="molecule type" value="Genomic_DNA"/>
</dbReference>
<name>A0A1U9LE87_9PROT</name>
<feature type="domain" description="TonB-dependent receptor plug" evidence="8">
    <location>
        <begin position="58"/>
        <end position="178"/>
    </location>
</feature>
<accession>A0A1U9LE87</accession>
<dbReference type="InterPro" id="IPR012910">
    <property type="entry name" value="Plug_dom"/>
</dbReference>
<protein>
    <recommendedName>
        <fullName evidence="11">Ligand-gated channel</fullName>
    </recommendedName>
</protein>
<evidence type="ECO:0000256" key="6">
    <source>
        <dbReference type="SAM" id="SignalP"/>
    </source>
</evidence>
<dbReference type="Gene3D" id="2.40.170.20">
    <property type="entry name" value="TonB-dependent receptor, beta-barrel domain"/>
    <property type="match status" value="1"/>
</dbReference>
<dbReference type="InterPro" id="IPR010916">
    <property type="entry name" value="TonB_box_CS"/>
</dbReference>
<dbReference type="Gene3D" id="2.170.130.10">
    <property type="entry name" value="TonB-dependent receptor, plug domain"/>
    <property type="match status" value="1"/>
</dbReference>
<feature type="chain" id="PRO_5010724665" description="Ligand-gated channel" evidence="6">
    <location>
        <begin position="23"/>
        <end position="820"/>
    </location>
</feature>
<keyword evidence="5" id="KW-0798">TonB box</keyword>
<dbReference type="KEGG" id="aper:A0U91_07280"/>
<comment type="similarity">
    <text evidence="5">Belongs to the TonB-dependent receptor family.</text>
</comment>
<keyword evidence="2 6" id="KW-0732">Signal</keyword>
<dbReference type="InterPro" id="IPR037066">
    <property type="entry name" value="Plug_dom_sf"/>
</dbReference>
<evidence type="ECO:0000313" key="9">
    <source>
        <dbReference type="EMBL" id="AQT04764.1"/>
    </source>
</evidence>
<feature type="domain" description="TonB-dependent receptor-like beta-barrel" evidence="7">
    <location>
        <begin position="296"/>
        <end position="778"/>
    </location>
</feature>
<dbReference type="Pfam" id="PF00593">
    <property type="entry name" value="TonB_dep_Rec_b-barrel"/>
    <property type="match status" value="1"/>
</dbReference>
<dbReference type="SUPFAM" id="SSF56935">
    <property type="entry name" value="Porins"/>
    <property type="match status" value="1"/>
</dbReference>
<evidence type="ECO:0000313" key="10">
    <source>
        <dbReference type="Proteomes" id="UP000189055"/>
    </source>
</evidence>
<evidence type="ECO:0000259" key="8">
    <source>
        <dbReference type="Pfam" id="PF07715"/>
    </source>
</evidence>
<dbReference type="Proteomes" id="UP000189055">
    <property type="component" value="Chromosome"/>
</dbReference>
<dbReference type="STRING" id="1076596.A0U91_07280"/>